<dbReference type="EMBL" id="MU858048">
    <property type="protein sequence ID" value="KAK4219528.1"/>
    <property type="molecule type" value="Genomic_DNA"/>
</dbReference>
<gene>
    <name evidence="1" type="ORF">QBC37DRAFT_137516</name>
</gene>
<reference evidence="1" key="2">
    <citation type="submission" date="2023-05" db="EMBL/GenBank/DDBJ databases">
        <authorList>
            <consortium name="Lawrence Berkeley National Laboratory"/>
            <person name="Steindorff A."/>
            <person name="Hensen N."/>
            <person name="Bonometti L."/>
            <person name="Westerberg I."/>
            <person name="Brannstrom I.O."/>
            <person name="Guillou S."/>
            <person name="Cros-Aarteil S."/>
            <person name="Calhoun S."/>
            <person name="Haridas S."/>
            <person name="Kuo A."/>
            <person name="Mondo S."/>
            <person name="Pangilinan J."/>
            <person name="Riley R."/>
            <person name="Labutti K."/>
            <person name="Andreopoulos B."/>
            <person name="Lipzen A."/>
            <person name="Chen C."/>
            <person name="Yanf M."/>
            <person name="Daum C."/>
            <person name="Ng V."/>
            <person name="Clum A."/>
            <person name="Ohm R."/>
            <person name="Martin F."/>
            <person name="Silar P."/>
            <person name="Natvig D."/>
            <person name="Lalanne C."/>
            <person name="Gautier V."/>
            <person name="Ament-Velasquez S.L."/>
            <person name="Kruys A."/>
            <person name="Hutchinson M.I."/>
            <person name="Powell A.J."/>
            <person name="Barry K."/>
            <person name="Miller A.N."/>
            <person name="Grigoriev I.V."/>
            <person name="Debuchy R."/>
            <person name="Gladieux P."/>
            <person name="Thoren M.H."/>
            <person name="Johannesson H."/>
        </authorList>
    </citation>
    <scope>NUCLEOTIDE SEQUENCE</scope>
    <source>
        <strain evidence="1">PSN293</strain>
    </source>
</reference>
<sequence>MSLFLTGDEKEGGNSLPARLINTGKSGQEQLQSQLSSGSKCPVAHSPLIDNRQYPIIPTILSWRSWQRLPFTFVTSLQLVADSVRVCVVWWVVHCPAFRPVPQSASPGPEPEVPRTSFFQVPPLKSTHSHVDPKADLTLNLPPLSNLPRTTTKFLSLDPSRHINPSTFCSVDPGIARASYYLLDLHFTIHRLSIFSQHKPL</sequence>
<organism evidence="1 2">
    <name type="scientific">Rhypophila decipiens</name>
    <dbReference type="NCBI Taxonomy" id="261697"/>
    <lineage>
        <taxon>Eukaryota</taxon>
        <taxon>Fungi</taxon>
        <taxon>Dikarya</taxon>
        <taxon>Ascomycota</taxon>
        <taxon>Pezizomycotina</taxon>
        <taxon>Sordariomycetes</taxon>
        <taxon>Sordariomycetidae</taxon>
        <taxon>Sordariales</taxon>
        <taxon>Naviculisporaceae</taxon>
        <taxon>Rhypophila</taxon>
    </lineage>
</organism>
<accession>A0AAN6YHS2</accession>
<evidence type="ECO:0000313" key="1">
    <source>
        <dbReference type="EMBL" id="KAK4219528.1"/>
    </source>
</evidence>
<proteinExistence type="predicted"/>
<comment type="caution">
    <text evidence="1">The sequence shown here is derived from an EMBL/GenBank/DDBJ whole genome shotgun (WGS) entry which is preliminary data.</text>
</comment>
<dbReference type="Proteomes" id="UP001301769">
    <property type="component" value="Unassembled WGS sequence"/>
</dbReference>
<evidence type="ECO:0000313" key="2">
    <source>
        <dbReference type="Proteomes" id="UP001301769"/>
    </source>
</evidence>
<keyword evidence="2" id="KW-1185">Reference proteome</keyword>
<protein>
    <submittedName>
        <fullName evidence="1">Uncharacterized protein</fullName>
    </submittedName>
</protein>
<name>A0AAN6YHS2_9PEZI</name>
<dbReference type="AlphaFoldDB" id="A0AAN6YHS2"/>
<reference evidence="1" key="1">
    <citation type="journal article" date="2023" name="Mol. Phylogenet. Evol.">
        <title>Genome-scale phylogeny and comparative genomics of the fungal order Sordariales.</title>
        <authorList>
            <person name="Hensen N."/>
            <person name="Bonometti L."/>
            <person name="Westerberg I."/>
            <person name="Brannstrom I.O."/>
            <person name="Guillou S."/>
            <person name="Cros-Aarteil S."/>
            <person name="Calhoun S."/>
            <person name="Haridas S."/>
            <person name="Kuo A."/>
            <person name="Mondo S."/>
            <person name="Pangilinan J."/>
            <person name="Riley R."/>
            <person name="LaButti K."/>
            <person name="Andreopoulos B."/>
            <person name="Lipzen A."/>
            <person name="Chen C."/>
            <person name="Yan M."/>
            <person name="Daum C."/>
            <person name="Ng V."/>
            <person name="Clum A."/>
            <person name="Steindorff A."/>
            <person name="Ohm R.A."/>
            <person name="Martin F."/>
            <person name="Silar P."/>
            <person name="Natvig D.O."/>
            <person name="Lalanne C."/>
            <person name="Gautier V."/>
            <person name="Ament-Velasquez S.L."/>
            <person name="Kruys A."/>
            <person name="Hutchinson M.I."/>
            <person name="Powell A.J."/>
            <person name="Barry K."/>
            <person name="Miller A.N."/>
            <person name="Grigoriev I.V."/>
            <person name="Debuchy R."/>
            <person name="Gladieux P."/>
            <person name="Hiltunen Thoren M."/>
            <person name="Johannesson H."/>
        </authorList>
    </citation>
    <scope>NUCLEOTIDE SEQUENCE</scope>
    <source>
        <strain evidence="1">PSN293</strain>
    </source>
</reference>